<sequence>MKSRTKTIGLTLMALGVALALYLVVTTFDLNFTSLFKDKPVPNPDAGPGTNFTAEGMPTGWTETKKDGVNWSGVDFVNPADTNQKISYVNSRCAGCPMDQDKFAKGVMDPDPFAVLPSDVTQKTKARDGMSASYVEATKPYETRGILHVLKQGGTYSGYETFEVTLPPNQQALAQKLLDTFHSS</sequence>
<dbReference type="Proteomes" id="UP000245634">
    <property type="component" value="Unassembled WGS sequence"/>
</dbReference>
<dbReference type="RefSeq" id="WP_109688991.1">
    <property type="nucleotide sequence ID" value="NZ_QGGL01000008.1"/>
</dbReference>
<organism evidence="1 2">
    <name type="scientific">Tumebacillus permanentifrigoris</name>
    <dbReference type="NCBI Taxonomy" id="378543"/>
    <lineage>
        <taxon>Bacteria</taxon>
        <taxon>Bacillati</taxon>
        <taxon>Bacillota</taxon>
        <taxon>Bacilli</taxon>
        <taxon>Bacillales</taxon>
        <taxon>Alicyclobacillaceae</taxon>
        <taxon>Tumebacillus</taxon>
    </lineage>
</organism>
<protein>
    <submittedName>
        <fullName evidence="1">Uncharacterized protein</fullName>
    </submittedName>
</protein>
<evidence type="ECO:0000313" key="1">
    <source>
        <dbReference type="EMBL" id="PWK13050.1"/>
    </source>
</evidence>
<dbReference type="OrthoDB" id="2384005at2"/>
<dbReference type="AlphaFoldDB" id="A0A316D962"/>
<name>A0A316D962_9BACL</name>
<gene>
    <name evidence="1" type="ORF">C7459_10868</name>
</gene>
<comment type="caution">
    <text evidence="1">The sequence shown here is derived from an EMBL/GenBank/DDBJ whole genome shotgun (WGS) entry which is preliminary data.</text>
</comment>
<keyword evidence="2" id="KW-1185">Reference proteome</keyword>
<evidence type="ECO:0000313" key="2">
    <source>
        <dbReference type="Proteomes" id="UP000245634"/>
    </source>
</evidence>
<accession>A0A316D962</accession>
<reference evidence="1 2" key="1">
    <citation type="submission" date="2018-05" db="EMBL/GenBank/DDBJ databases">
        <title>Genomic Encyclopedia of Type Strains, Phase IV (KMG-IV): sequencing the most valuable type-strain genomes for metagenomic binning, comparative biology and taxonomic classification.</title>
        <authorList>
            <person name="Goeker M."/>
        </authorList>
    </citation>
    <scope>NUCLEOTIDE SEQUENCE [LARGE SCALE GENOMIC DNA]</scope>
    <source>
        <strain evidence="1 2">DSM 18773</strain>
    </source>
</reference>
<dbReference type="EMBL" id="QGGL01000008">
    <property type="protein sequence ID" value="PWK13050.1"/>
    <property type="molecule type" value="Genomic_DNA"/>
</dbReference>
<proteinExistence type="predicted"/>